<organism evidence="1 2">
    <name type="scientific">Actinomadura barringtoniae</name>
    <dbReference type="NCBI Taxonomy" id="1427535"/>
    <lineage>
        <taxon>Bacteria</taxon>
        <taxon>Bacillati</taxon>
        <taxon>Actinomycetota</taxon>
        <taxon>Actinomycetes</taxon>
        <taxon>Streptosporangiales</taxon>
        <taxon>Thermomonosporaceae</taxon>
        <taxon>Actinomadura</taxon>
    </lineage>
</organism>
<dbReference type="Pfam" id="PF19850">
    <property type="entry name" value="DUF6325"/>
    <property type="match status" value="1"/>
</dbReference>
<dbReference type="Proteomes" id="UP000669179">
    <property type="component" value="Unassembled WGS sequence"/>
</dbReference>
<sequence length="146" mass="15011">MTVADVHGPIDFVLIEFPEDRITGGATRALMDLVDRGVVRVLDLMVIGKGADGTLFMVDLTEPSAKRLGELADLAGARSGLLGESDARAAGGAMRTGTVATLIVYENTWAVPFVAAARESGGEVIASARIPATDVMAALDALEAAG</sequence>
<evidence type="ECO:0000313" key="2">
    <source>
        <dbReference type="Proteomes" id="UP000669179"/>
    </source>
</evidence>
<evidence type="ECO:0008006" key="3">
    <source>
        <dbReference type="Google" id="ProtNLM"/>
    </source>
</evidence>
<keyword evidence="2" id="KW-1185">Reference proteome</keyword>
<comment type="caution">
    <text evidence="1">The sequence shown here is derived from an EMBL/GenBank/DDBJ whole genome shotgun (WGS) entry which is preliminary data.</text>
</comment>
<accession>A0A939T6J8</accession>
<protein>
    <recommendedName>
        <fullName evidence="3">DUF1269 domain-containing protein</fullName>
    </recommendedName>
</protein>
<evidence type="ECO:0000313" key="1">
    <source>
        <dbReference type="EMBL" id="MBO2448342.1"/>
    </source>
</evidence>
<proteinExistence type="predicted"/>
<dbReference type="InterPro" id="IPR046288">
    <property type="entry name" value="DUF6325"/>
</dbReference>
<dbReference type="AlphaFoldDB" id="A0A939T6J8"/>
<dbReference type="EMBL" id="JAGEOJ010000005">
    <property type="protein sequence ID" value="MBO2448342.1"/>
    <property type="molecule type" value="Genomic_DNA"/>
</dbReference>
<reference evidence="1" key="1">
    <citation type="submission" date="2021-03" db="EMBL/GenBank/DDBJ databases">
        <authorList>
            <person name="Kanchanasin P."/>
            <person name="Saeng-In P."/>
            <person name="Phongsopitanun W."/>
            <person name="Yuki M."/>
            <person name="Kudo T."/>
            <person name="Ohkuma M."/>
            <person name="Tanasupawat S."/>
        </authorList>
    </citation>
    <scope>NUCLEOTIDE SEQUENCE</scope>
    <source>
        <strain evidence="1">GKU 128</strain>
    </source>
</reference>
<dbReference type="RefSeq" id="WP_208255981.1">
    <property type="nucleotide sequence ID" value="NZ_JAGEOJ010000005.1"/>
</dbReference>
<gene>
    <name evidence="1" type="ORF">J4573_14650</name>
</gene>
<name>A0A939T6J8_9ACTN</name>